<dbReference type="AlphaFoldDB" id="A0A840VG75"/>
<evidence type="ECO:0000313" key="3">
    <source>
        <dbReference type="Proteomes" id="UP000553706"/>
    </source>
</evidence>
<feature type="transmembrane region" description="Helical" evidence="1">
    <location>
        <begin position="76"/>
        <end position="103"/>
    </location>
</feature>
<dbReference type="EMBL" id="JACHFJ010000010">
    <property type="protein sequence ID" value="MBB5373897.1"/>
    <property type="molecule type" value="Genomic_DNA"/>
</dbReference>
<organism evidence="2 3">
    <name type="scientific">Acidocella aromatica</name>
    <dbReference type="NCBI Taxonomy" id="1303579"/>
    <lineage>
        <taxon>Bacteria</taxon>
        <taxon>Pseudomonadati</taxon>
        <taxon>Pseudomonadota</taxon>
        <taxon>Alphaproteobacteria</taxon>
        <taxon>Acetobacterales</taxon>
        <taxon>Acidocellaceae</taxon>
        <taxon>Acidocella</taxon>
    </lineage>
</organism>
<name>A0A840VG75_9PROT</name>
<proteinExistence type="predicted"/>
<evidence type="ECO:0000256" key="1">
    <source>
        <dbReference type="SAM" id="Phobius"/>
    </source>
</evidence>
<keyword evidence="1" id="KW-0812">Transmembrane</keyword>
<keyword evidence="3" id="KW-1185">Reference proteome</keyword>
<gene>
    <name evidence="2" type="ORF">HNP71_002164</name>
</gene>
<dbReference type="RefSeq" id="WP_183266911.1">
    <property type="nucleotide sequence ID" value="NZ_JACHFJ010000010.1"/>
</dbReference>
<evidence type="ECO:0000313" key="2">
    <source>
        <dbReference type="EMBL" id="MBB5373897.1"/>
    </source>
</evidence>
<comment type="caution">
    <text evidence="2">The sequence shown here is derived from an EMBL/GenBank/DDBJ whole genome shotgun (WGS) entry which is preliminary data.</text>
</comment>
<dbReference type="Proteomes" id="UP000553706">
    <property type="component" value="Unassembled WGS sequence"/>
</dbReference>
<reference evidence="2 3" key="1">
    <citation type="submission" date="2020-08" db="EMBL/GenBank/DDBJ databases">
        <title>Genomic Encyclopedia of Type Strains, Phase IV (KMG-IV): sequencing the most valuable type-strain genomes for metagenomic binning, comparative biology and taxonomic classification.</title>
        <authorList>
            <person name="Goeker M."/>
        </authorList>
    </citation>
    <scope>NUCLEOTIDE SEQUENCE [LARGE SCALE GENOMIC DNA]</scope>
    <source>
        <strain evidence="2 3">DSM 27026</strain>
    </source>
</reference>
<sequence>MTELAKSILIAAIAPVIMAVVINVSILVFVTRGVDFWVFMFAFGTFVVGLPISIFGCVSVGYLVHKIFEKYKFTQLYWYLSAGILSGWVASTMCPTALANSFVPSVDRLEFFLSPPLSAMTFWLLARPDKDSCGSLGT</sequence>
<keyword evidence="1" id="KW-1133">Transmembrane helix</keyword>
<protein>
    <submittedName>
        <fullName evidence="2">Putative integral membrane protein</fullName>
    </submittedName>
</protein>
<feature type="transmembrane region" description="Helical" evidence="1">
    <location>
        <begin position="36"/>
        <end position="64"/>
    </location>
</feature>
<feature type="transmembrane region" description="Helical" evidence="1">
    <location>
        <begin position="7"/>
        <end position="30"/>
    </location>
</feature>
<keyword evidence="1" id="KW-0472">Membrane</keyword>
<accession>A0A840VG75</accession>